<dbReference type="HOGENOM" id="CLU_155797_0_0_7"/>
<proteinExistence type="predicted"/>
<dbReference type="AlphaFoldDB" id="A0A060Q1Z9"/>
<dbReference type="RefSeq" id="WP_041051288.1">
    <property type="nucleotide sequence ID" value="NZ_AP014523.1"/>
</dbReference>
<sequence length="135" mass="15590">MGNLTYYAYMYLILFVCLLPVLLVGLAWRLTRPPLKQNIPNKSLSLENLNEQIKNLQSVSALEKLKNRFNERFKICPKDKETLWLETIQKLVASEFFELEDAINFGQELENANPNYQQKIANATGLALKNKKEKG</sequence>
<protein>
    <submittedName>
        <fullName evidence="2">Uncharacterized protein</fullName>
    </submittedName>
</protein>
<keyword evidence="1" id="KW-0812">Transmembrane</keyword>
<dbReference type="EMBL" id="AP014523">
    <property type="protein sequence ID" value="BAO98332.1"/>
    <property type="molecule type" value="Genomic_DNA"/>
</dbReference>
<reference evidence="2 3" key="1">
    <citation type="submission" date="2013-11" db="EMBL/GenBank/DDBJ databases">
        <title>Estimation of Helicobacter pylori bacteriophage ecology using H. pylori isolates.</title>
        <authorList>
            <person name="Uchiyama J."/>
            <person name="Takemura-Uchiyama I."/>
            <person name="Ujihara T."/>
            <person name="Matsuzaki S."/>
        </authorList>
    </citation>
    <scope>NUCLEOTIDE SEQUENCE [LARGE SCALE GENOMIC DNA]</scope>
    <source>
        <strain evidence="2 3">NY40</strain>
    </source>
</reference>
<evidence type="ECO:0000313" key="3">
    <source>
        <dbReference type="Proteomes" id="UP000031662"/>
    </source>
</evidence>
<gene>
    <name evidence="2" type="ORF">NY40_1325</name>
</gene>
<accession>A0A060Q1Z9</accession>
<evidence type="ECO:0000313" key="2">
    <source>
        <dbReference type="EMBL" id="BAO98332.1"/>
    </source>
</evidence>
<keyword evidence="1" id="KW-0472">Membrane</keyword>
<dbReference type="Proteomes" id="UP000031662">
    <property type="component" value="Chromosome"/>
</dbReference>
<keyword evidence="1" id="KW-1133">Transmembrane helix</keyword>
<organism evidence="2 3">
    <name type="scientific">Helicobacter pylori NY40</name>
    <dbReference type="NCBI Taxonomy" id="1426844"/>
    <lineage>
        <taxon>Bacteria</taxon>
        <taxon>Pseudomonadati</taxon>
        <taxon>Campylobacterota</taxon>
        <taxon>Epsilonproteobacteria</taxon>
        <taxon>Campylobacterales</taxon>
        <taxon>Helicobacteraceae</taxon>
        <taxon>Helicobacter</taxon>
    </lineage>
</organism>
<name>A0A060Q1Z9_HELPX</name>
<feature type="transmembrane region" description="Helical" evidence="1">
    <location>
        <begin position="6"/>
        <end position="28"/>
    </location>
</feature>
<evidence type="ECO:0000256" key="1">
    <source>
        <dbReference type="SAM" id="Phobius"/>
    </source>
</evidence>